<protein>
    <submittedName>
        <fullName evidence="3">Proline-rich receptor-like protein kinase PERK9</fullName>
    </submittedName>
</protein>
<proteinExistence type="predicted"/>
<keyword evidence="2" id="KW-1185">Reference proteome</keyword>
<feature type="region of interest" description="Disordered" evidence="1">
    <location>
        <begin position="306"/>
        <end position="351"/>
    </location>
</feature>
<feature type="region of interest" description="Disordered" evidence="1">
    <location>
        <begin position="1"/>
        <end position="285"/>
    </location>
</feature>
<feature type="compositionally biased region" description="Basic and acidic residues" evidence="1">
    <location>
        <begin position="256"/>
        <end position="281"/>
    </location>
</feature>
<dbReference type="KEGG" id="nnu:104592939"/>
<dbReference type="InParanoid" id="A0A1U7ZRH2"/>
<evidence type="ECO:0000313" key="2">
    <source>
        <dbReference type="Proteomes" id="UP000189703"/>
    </source>
</evidence>
<organism evidence="2 3">
    <name type="scientific">Nelumbo nucifera</name>
    <name type="common">Sacred lotus</name>
    <dbReference type="NCBI Taxonomy" id="4432"/>
    <lineage>
        <taxon>Eukaryota</taxon>
        <taxon>Viridiplantae</taxon>
        <taxon>Streptophyta</taxon>
        <taxon>Embryophyta</taxon>
        <taxon>Tracheophyta</taxon>
        <taxon>Spermatophyta</taxon>
        <taxon>Magnoliopsida</taxon>
        <taxon>Proteales</taxon>
        <taxon>Nelumbonaceae</taxon>
        <taxon>Nelumbo</taxon>
    </lineage>
</organism>
<feature type="compositionally biased region" description="Polar residues" evidence="1">
    <location>
        <begin position="37"/>
        <end position="47"/>
    </location>
</feature>
<dbReference type="AlphaFoldDB" id="A0A1U7ZRH2"/>
<feature type="compositionally biased region" description="Pro residues" evidence="1">
    <location>
        <begin position="23"/>
        <end position="33"/>
    </location>
</feature>
<name>A0A1U7ZRH2_NELNU</name>
<sequence length="409" mass="43837">MENQQPAPSRPLFRLLSQIRTTEPPPPPPPQPPAIQTRPTLVRTASLQAIRLPPPATQPQPEPQPQPREPAPPTVALAPPTQRVAVATSSPKATASPRSSSLSPSPKPKTSTSATSSLPTSPVIDTSSASRQPPPPPAITKTSSSSLPTSPKPEAVTQMHPSPSNKSPKIIKPSEQTPPQSPKPKPSAPPPSPLLLPSPQLKPEPEPEPKPVVVAEQKNVLVQERRTMPGINNAGEGKPTSAQNGKEGGGNGVKDVNSKDKEKDARKKTERKTERSSEEVGMKVITLTGENKGAVMELGYSNRKEQDLYIRNPHRLGSTSHGDQSQSERSSSDEEGKMKRKDKAVPKSSAQSLPISAFINSNVQGVNNSILFNSSFASHDPGVHLYFSRKPVQNQVIQQAKDHSHGRHA</sequence>
<dbReference type="PANTHER" id="PTHR33472:SF1">
    <property type="entry name" value="EXTENSIN-RELATED"/>
    <property type="match status" value="1"/>
</dbReference>
<evidence type="ECO:0000313" key="3">
    <source>
        <dbReference type="RefSeq" id="XP_010250795.1"/>
    </source>
</evidence>
<gene>
    <name evidence="3" type="primary">LOC104592939</name>
</gene>
<evidence type="ECO:0000256" key="1">
    <source>
        <dbReference type="SAM" id="MobiDB-lite"/>
    </source>
</evidence>
<dbReference type="RefSeq" id="XP_010250795.1">
    <property type="nucleotide sequence ID" value="XM_010252493.2"/>
</dbReference>
<dbReference type="GeneID" id="104592939"/>
<dbReference type="Proteomes" id="UP000189703">
    <property type="component" value="Unplaced"/>
</dbReference>
<feature type="compositionally biased region" description="Low complexity" evidence="1">
    <location>
        <begin position="92"/>
        <end position="122"/>
    </location>
</feature>
<feature type="compositionally biased region" description="Low complexity" evidence="1">
    <location>
        <begin position="140"/>
        <end position="153"/>
    </location>
</feature>
<accession>A0A1U7ZRH2</accession>
<dbReference type="eggNOG" id="ENOG502RZCS">
    <property type="taxonomic scope" value="Eukaryota"/>
</dbReference>
<dbReference type="OMA" id="NASCTHH"/>
<feature type="compositionally biased region" description="Pro residues" evidence="1">
    <location>
        <begin position="179"/>
        <end position="202"/>
    </location>
</feature>
<reference evidence="3" key="1">
    <citation type="submission" date="2025-08" db="UniProtKB">
        <authorList>
            <consortium name="RefSeq"/>
        </authorList>
    </citation>
    <scope>IDENTIFICATION</scope>
</reference>
<dbReference type="OrthoDB" id="1939627at2759"/>
<dbReference type="PANTHER" id="PTHR33472">
    <property type="entry name" value="OS01G0106600 PROTEIN"/>
    <property type="match status" value="1"/>
</dbReference>
<feature type="compositionally biased region" description="Pro residues" evidence="1">
    <location>
        <begin position="52"/>
        <end position="73"/>
    </location>
</feature>